<organism evidence="8 9">
    <name type="scientific">Castilleja foliolosa</name>
    <dbReference type="NCBI Taxonomy" id="1961234"/>
    <lineage>
        <taxon>Eukaryota</taxon>
        <taxon>Viridiplantae</taxon>
        <taxon>Streptophyta</taxon>
        <taxon>Embryophyta</taxon>
        <taxon>Tracheophyta</taxon>
        <taxon>Spermatophyta</taxon>
        <taxon>Magnoliopsida</taxon>
        <taxon>eudicotyledons</taxon>
        <taxon>Gunneridae</taxon>
        <taxon>Pentapetalae</taxon>
        <taxon>asterids</taxon>
        <taxon>lamiids</taxon>
        <taxon>Lamiales</taxon>
        <taxon>Orobanchaceae</taxon>
        <taxon>Pedicularideae</taxon>
        <taxon>Castillejinae</taxon>
        <taxon>Castilleja</taxon>
    </lineage>
</organism>
<dbReference type="InterPro" id="IPR051834">
    <property type="entry name" value="RING_finger_E3_ligase"/>
</dbReference>
<dbReference type="InterPro" id="IPR024766">
    <property type="entry name" value="Znf_RING_H2"/>
</dbReference>
<evidence type="ECO:0000259" key="7">
    <source>
        <dbReference type="PROSITE" id="PS50089"/>
    </source>
</evidence>
<evidence type="ECO:0000256" key="2">
    <source>
        <dbReference type="ARBA" id="ARBA00022723"/>
    </source>
</evidence>
<evidence type="ECO:0000256" key="5">
    <source>
        <dbReference type="ARBA" id="ARBA00022833"/>
    </source>
</evidence>
<evidence type="ECO:0000313" key="9">
    <source>
        <dbReference type="Proteomes" id="UP001632038"/>
    </source>
</evidence>
<keyword evidence="9" id="KW-1185">Reference proteome</keyword>
<keyword evidence="2" id="KW-0479">Metal-binding</keyword>
<dbReference type="EMBL" id="JAVIJP010000069">
    <property type="protein sequence ID" value="KAL3619360.1"/>
    <property type="molecule type" value="Genomic_DNA"/>
</dbReference>
<accession>A0ABD3BRM5</accession>
<dbReference type="SMART" id="SM00184">
    <property type="entry name" value="RING"/>
    <property type="match status" value="1"/>
</dbReference>
<comment type="caution">
    <text evidence="8">The sequence shown here is derived from an EMBL/GenBank/DDBJ whole genome shotgun (WGS) entry which is preliminary data.</text>
</comment>
<dbReference type="InterPro" id="IPR001841">
    <property type="entry name" value="Znf_RING"/>
</dbReference>
<reference evidence="9" key="1">
    <citation type="journal article" date="2024" name="IScience">
        <title>Strigolactones Initiate the Formation of Haustorium-like Structures in Castilleja.</title>
        <authorList>
            <person name="Buerger M."/>
            <person name="Peterson D."/>
            <person name="Chory J."/>
        </authorList>
    </citation>
    <scope>NUCLEOTIDE SEQUENCE [LARGE SCALE GENOMIC DNA]</scope>
</reference>
<dbReference type="PANTHER" id="PTHR45931:SF16">
    <property type="entry name" value="RING_U-BOX SUPERFAMILY PROTEIN"/>
    <property type="match status" value="1"/>
</dbReference>
<gene>
    <name evidence="8" type="ORF">CASFOL_036930</name>
</gene>
<protein>
    <recommendedName>
        <fullName evidence="7">RING-type domain-containing protein</fullName>
    </recommendedName>
</protein>
<evidence type="ECO:0000256" key="3">
    <source>
        <dbReference type="ARBA" id="ARBA00022771"/>
    </source>
</evidence>
<evidence type="ECO:0000256" key="4">
    <source>
        <dbReference type="ARBA" id="ARBA00022786"/>
    </source>
</evidence>
<dbReference type="PROSITE" id="PS50089">
    <property type="entry name" value="ZF_RING_2"/>
    <property type="match status" value="1"/>
</dbReference>
<feature type="domain" description="RING-type" evidence="7">
    <location>
        <begin position="204"/>
        <end position="245"/>
    </location>
</feature>
<keyword evidence="5" id="KW-0862">Zinc</keyword>
<evidence type="ECO:0000256" key="1">
    <source>
        <dbReference type="ARBA" id="ARBA00004906"/>
    </source>
</evidence>
<keyword evidence="3 6" id="KW-0863">Zinc-finger</keyword>
<dbReference type="GO" id="GO:0008270">
    <property type="term" value="F:zinc ion binding"/>
    <property type="evidence" value="ECO:0007669"/>
    <property type="project" value="UniProtKB-KW"/>
</dbReference>
<proteinExistence type="predicted"/>
<dbReference type="InterPro" id="IPR013083">
    <property type="entry name" value="Znf_RING/FYVE/PHD"/>
</dbReference>
<dbReference type="Pfam" id="PF12678">
    <property type="entry name" value="zf-rbx1"/>
    <property type="match status" value="1"/>
</dbReference>
<dbReference type="Proteomes" id="UP001632038">
    <property type="component" value="Unassembled WGS sequence"/>
</dbReference>
<dbReference type="Gene3D" id="3.30.40.10">
    <property type="entry name" value="Zinc/RING finger domain, C3HC4 (zinc finger)"/>
    <property type="match status" value="1"/>
</dbReference>
<keyword evidence="4" id="KW-0833">Ubl conjugation pathway</keyword>
<sequence>MALNLAYQYSLDVSIDDNIELFAISNPGVESKVYTFKLRTKFKVLRKHDDDYIDDEDMYDCEMMETECLSATYSVPKNACFVELFNQHFRHIHFRLKEYLMPDYQILALIHRLLDLAVQIVSDNPSVPVVAIVADVNVCTMQLFFETIDEAFDRAVRPDRLTPLELVRPVEKEKKLCRRRVRDFLLYGLPRVGVDKGSGLMEMCQICMGGPKRGALVSWLPCKHAFHSHCVTRWLMKRRSCPLCSHEIVLEKGGLPTELGCYTSNTHHDVLYSDL</sequence>
<evidence type="ECO:0000256" key="6">
    <source>
        <dbReference type="PROSITE-ProRule" id="PRU00175"/>
    </source>
</evidence>
<evidence type="ECO:0000313" key="8">
    <source>
        <dbReference type="EMBL" id="KAL3619360.1"/>
    </source>
</evidence>
<dbReference type="PANTHER" id="PTHR45931">
    <property type="entry name" value="SI:CH211-59O9.10"/>
    <property type="match status" value="1"/>
</dbReference>
<dbReference type="SUPFAM" id="SSF57850">
    <property type="entry name" value="RING/U-box"/>
    <property type="match status" value="1"/>
</dbReference>
<comment type="pathway">
    <text evidence="1">Protein modification; protein ubiquitination.</text>
</comment>
<dbReference type="AlphaFoldDB" id="A0ABD3BRM5"/>
<name>A0ABD3BRM5_9LAMI</name>